<dbReference type="PANTHER" id="PTHR11807">
    <property type="entry name" value="ATPASES OF THE PP SUPERFAMILY-RELATED"/>
    <property type="match status" value="1"/>
</dbReference>
<dbReference type="InterPro" id="IPR035107">
    <property type="entry name" value="tRNA_thiolation_TtcA_Ctu1"/>
</dbReference>
<feature type="binding site" evidence="13">
    <location>
        <position position="162"/>
    </location>
    <ligand>
        <name>ATP</name>
        <dbReference type="ChEBI" id="CHEBI:30616"/>
    </ligand>
</feature>
<evidence type="ECO:0000256" key="12">
    <source>
        <dbReference type="PIRSR" id="PIRSR004976-50"/>
    </source>
</evidence>
<keyword evidence="8 13" id="KW-0067">ATP-binding</keyword>
<dbReference type="InterPro" id="IPR000541">
    <property type="entry name" value="Ncs6/Tuc1/Ctu1"/>
</dbReference>
<evidence type="ECO:0000256" key="8">
    <source>
        <dbReference type="ARBA" id="ARBA00022840"/>
    </source>
</evidence>
<sequence length="303" mass="35137">MIRCNKCSYESFYFQRYSGMHLCQKHFKEDVERRIRKTIRKKKINKGDKIAVALSGGKDSSVALYSIKNVFKNWKNLEIVAITIDEGITGYRDRSIENSKLLTKRLGIEQRIASFKEYFGYTTDEIASLKREKGICSFCGVLRRKLLNELALEENATVLVTGHNLNDESETILLNLIRGDIERLARFLPSKVQEGLIPRLKPLNSIPEEEVVLYAKLKDLPTKKERCPYINEAMRFEVRQIIKNLEERHPGTRYAIMKSFYELEDLLRVKYGEKNLKRCKICKSPCIGEICQSCNLLLDIKKG</sequence>
<dbReference type="GO" id="GO:0000049">
    <property type="term" value="F:tRNA binding"/>
    <property type="evidence" value="ECO:0007669"/>
    <property type="project" value="InterPro"/>
</dbReference>
<evidence type="ECO:0000256" key="5">
    <source>
        <dbReference type="ARBA" id="ARBA00022723"/>
    </source>
</evidence>
<organism evidence="16 17">
    <name type="scientific">Methanoliparum thermophilum</name>
    <dbReference type="NCBI Taxonomy" id="2491083"/>
    <lineage>
        <taxon>Archaea</taxon>
        <taxon>Methanobacteriati</taxon>
        <taxon>Methanobacteriota</taxon>
        <taxon>Candidatus Methanoliparia</taxon>
        <taxon>Candidatus Methanoliparales</taxon>
        <taxon>Candidatus Methanoliparaceae</taxon>
        <taxon>Candidatus Methanoliparum</taxon>
    </lineage>
</organism>
<keyword evidence="3" id="KW-0004">4Fe-4S</keyword>
<feature type="binding site" evidence="13">
    <location>
        <begin position="53"/>
        <end position="55"/>
    </location>
    <ligand>
        <name>ATP</name>
        <dbReference type="ChEBI" id="CHEBI:30616"/>
    </ligand>
</feature>
<dbReference type="EMBL" id="RXIF01000006">
    <property type="protein sequence ID" value="RZN64527.1"/>
    <property type="molecule type" value="Genomic_DNA"/>
</dbReference>
<feature type="binding site" evidence="12">
    <location>
        <position position="279"/>
    </location>
    <ligand>
        <name>Zn(2+)</name>
        <dbReference type="ChEBI" id="CHEBI:29105"/>
        <label>2</label>
    </ligand>
</feature>
<dbReference type="Pfam" id="PF22082">
    <property type="entry name" value="TtuA_LIM_N"/>
    <property type="match status" value="1"/>
</dbReference>
<feature type="binding site" evidence="12">
    <location>
        <position position="294"/>
    </location>
    <ligand>
        <name>Zn(2+)</name>
        <dbReference type="ChEBI" id="CHEBI:29105"/>
        <label>2</label>
    </ligand>
</feature>
<dbReference type="Pfam" id="PF01171">
    <property type="entry name" value="ATP_bind_3"/>
    <property type="match status" value="1"/>
</dbReference>
<dbReference type="Proteomes" id="UP000317158">
    <property type="component" value="Unassembled WGS sequence"/>
</dbReference>
<evidence type="ECO:0000256" key="7">
    <source>
        <dbReference type="ARBA" id="ARBA00022833"/>
    </source>
</evidence>
<dbReference type="Gene3D" id="3.40.50.620">
    <property type="entry name" value="HUPs"/>
    <property type="match status" value="1"/>
</dbReference>
<keyword evidence="6 13" id="KW-0547">Nucleotide-binding</keyword>
<evidence type="ECO:0000259" key="15">
    <source>
        <dbReference type="Pfam" id="PF22082"/>
    </source>
</evidence>
<feature type="binding site" evidence="13">
    <location>
        <position position="167"/>
    </location>
    <ligand>
        <name>ATP</name>
        <dbReference type="ChEBI" id="CHEBI:30616"/>
    </ligand>
</feature>
<dbReference type="GO" id="GO:0016740">
    <property type="term" value="F:transferase activity"/>
    <property type="evidence" value="ECO:0007669"/>
    <property type="project" value="UniProtKB-KW"/>
</dbReference>
<dbReference type="GO" id="GO:0005524">
    <property type="term" value="F:ATP binding"/>
    <property type="evidence" value="ECO:0007669"/>
    <property type="project" value="UniProtKB-KW"/>
</dbReference>
<comment type="caution">
    <text evidence="16">The sequence shown here is derived from an EMBL/GenBank/DDBJ whole genome shotgun (WGS) entry which is preliminary data.</text>
</comment>
<dbReference type="GO" id="GO:0002144">
    <property type="term" value="C:cytosolic tRNA wobble base thiouridylase complex"/>
    <property type="evidence" value="ECO:0007669"/>
    <property type="project" value="TreeGrafter"/>
</dbReference>
<evidence type="ECO:0000256" key="13">
    <source>
        <dbReference type="PIRSR" id="PIRSR004976-51"/>
    </source>
</evidence>
<proteinExistence type="predicted"/>
<evidence type="ECO:0000259" key="14">
    <source>
        <dbReference type="Pfam" id="PF01171"/>
    </source>
</evidence>
<evidence type="ECO:0000256" key="10">
    <source>
        <dbReference type="ARBA" id="ARBA00023004"/>
    </source>
</evidence>
<evidence type="ECO:0000256" key="6">
    <source>
        <dbReference type="ARBA" id="ARBA00022741"/>
    </source>
</evidence>
<evidence type="ECO:0000256" key="1">
    <source>
        <dbReference type="ARBA" id="ARBA00001946"/>
    </source>
</evidence>
<comment type="cofactor">
    <cofactor evidence="1">
        <name>Mg(2+)</name>
        <dbReference type="ChEBI" id="CHEBI:18420"/>
    </cofactor>
</comment>
<evidence type="ECO:0000313" key="17">
    <source>
        <dbReference type="Proteomes" id="UP000317158"/>
    </source>
</evidence>
<evidence type="ECO:0000256" key="2">
    <source>
        <dbReference type="ARBA" id="ARBA00001966"/>
    </source>
</evidence>
<dbReference type="GO" id="GO:0002143">
    <property type="term" value="P:tRNA wobble position uridine thiolation"/>
    <property type="evidence" value="ECO:0007669"/>
    <property type="project" value="TreeGrafter"/>
</dbReference>
<dbReference type="NCBIfam" id="TIGR00269">
    <property type="entry name" value="TIGR00269 family protein"/>
    <property type="match status" value="1"/>
</dbReference>
<dbReference type="GO" id="GO:0051539">
    <property type="term" value="F:4 iron, 4 sulfur cluster binding"/>
    <property type="evidence" value="ECO:0007669"/>
    <property type="project" value="UniProtKB-KW"/>
</dbReference>
<keyword evidence="4" id="KW-0808">Transferase</keyword>
<feature type="domain" description="2-thiouridine synthetase TtuA-like N-terminal LIM" evidence="15">
    <location>
        <begin position="3"/>
        <end position="27"/>
    </location>
</feature>
<dbReference type="AlphaFoldDB" id="A0A520KS01"/>
<protein>
    <submittedName>
        <fullName evidence="16">TIGR00269 family protein</fullName>
    </submittedName>
</protein>
<feature type="binding site" evidence="12">
    <location>
        <position position="23"/>
    </location>
    <ligand>
        <name>Zn(2+)</name>
        <dbReference type="ChEBI" id="CHEBI:29105"/>
        <label>1</label>
    </ligand>
</feature>
<evidence type="ECO:0000256" key="3">
    <source>
        <dbReference type="ARBA" id="ARBA00022485"/>
    </source>
</evidence>
<dbReference type="SUPFAM" id="SSF52402">
    <property type="entry name" value="Adenine nucleotide alpha hydrolases-like"/>
    <property type="match status" value="1"/>
</dbReference>
<dbReference type="CDD" id="cd01713">
    <property type="entry name" value="CTU1-like"/>
    <property type="match status" value="1"/>
</dbReference>
<dbReference type="InterPro" id="IPR014729">
    <property type="entry name" value="Rossmann-like_a/b/a_fold"/>
</dbReference>
<feature type="binding site" evidence="12">
    <location>
        <position position="4"/>
    </location>
    <ligand>
        <name>Zn(2+)</name>
        <dbReference type="ChEBI" id="CHEBI:29105"/>
        <label>1</label>
    </ligand>
</feature>
<keyword evidence="7 12" id="KW-0862">Zinc</keyword>
<dbReference type="InterPro" id="IPR054306">
    <property type="entry name" value="TtuA-like_LIM_N"/>
</dbReference>
<dbReference type="PANTHER" id="PTHR11807:SF12">
    <property type="entry name" value="CYTOPLASMIC TRNA 2-THIOLATION PROTEIN 1"/>
    <property type="match status" value="1"/>
</dbReference>
<gene>
    <name evidence="16" type="ORF">EF806_04085</name>
</gene>
<reference evidence="16 17" key="1">
    <citation type="journal article" date="2019" name="Nat. Microbiol.">
        <title>Wide diversity of methane and short-chain alkane metabolisms in uncultured archaea.</title>
        <authorList>
            <person name="Borrel G."/>
            <person name="Adam P.S."/>
            <person name="McKay L.J."/>
            <person name="Chen L.X."/>
            <person name="Sierra-Garcia I.N."/>
            <person name="Sieber C.M."/>
            <person name="Letourneur Q."/>
            <person name="Ghozlane A."/>
            <person name="Andersen G.L."/>
            <person name="Li W.J."/>
            <person name="Hallam S.J."/>
            <person name="Muyzer G."/>
            <person name="de Oliveira V.M."/>
            <person name="Inskeep W.P."/>
            <person name="Banfield J.F."/>
            <person name="Gribaldo S."/>
        </authorList>
    </citation>
    <scope>NUCLEOTIDE SEQUENCE [LARGE SCALE GENOMIC DNA]</scope>
    <source>
        <strain evidence="16">NM1a</strain>
    </source>
</reference>
<keyword evidence="11" id="KW-0411">Iron-sulfur</keyword>
<feature type="binding site" evidence="13">
    <location>
        <position position="84"/>
    </location>
    <ligand>
        <name>ATP</name>
        <dbReference type="ChEBI" id="CHEBI:30616"/>
    </ligand>
</feature>
<dbReference type="PIRSF" id="PIRSF004976">
    <property type="entry name" value="ATPase_YdaO"/>
    <property type="match status" value="1"/>
</dbReference>
<name>A0A520KS01_METT2</name>
<keyword evidence="9" id="KW-0460">Magnesium</keyword>
<evidence type="ECO:0000256" key="11">
    <source>
        <dbReference type="ARBA" id="ARBA00023014"/>
    </source>
</evidence>
<comment type="cofactor">
    <cofactor evidence="2">
        <name>[4Fe-4S] cluster</name>
        <dbReference type="ChEBI" id="CHEBI:49883"/>
    </cofactor>
</comment>
<evidence type="ECO:0000256" key="4">
    <source>
        <dbReference type="ARBA" id="ARBA00022679"/>
    </source>
</evidence>
<dbReference type="InterPro" id="IPR011063">
    <property type="entry name" value="TilS/TtcA_N"/>
</dbReference>
<keyword evidence="10" id="KW-0408">Iron</keyword>
<evidence type="ECO:0000256" key="9">
    <source>
        <dbReference type="ARBA" id="ARBA00022842"/>
    </source>
</evidence>
<accession>A0A520KS01</accession>
<feature type="binding site" evidence="12">
    <location>
        <position position="291"/>
    </location>
    <ligand>
        <name>Zn(2+)</name>
        <dbReference type="ChEBI" id="CHEBI:29105"/>
        <label>2</label>
    </ligand>
</feature>
<feature type="binding site" evidence="12">
    <location>
        <position position="7"/>
    </location>
    <ligand>
        <name>Zn(2+)</name>
        <dbReference type="ChEBI" id="CHEBI:29105"/>
        <label>1</label>
    </ligand>
</feature>
<feature type="binding site" evidence="12">
    <location>
        <position position="282"/>
    </location>
    <ligand>
        <name>Zn(2+)</name>
        <dbReference type="ChEBI" id="CHEBI:29105"/>
        <label>2</label>
    </ligand>
</feature>
<dbReference type="InterPro" id="IPR056369">
    <property type="entry name" value="CTU1-like_ATP-bd"/>
</dbReference>
<feature type="binding site" evidence="12">
    <location>
        <position position="26"/>
    </location>
    <ligand>
        <name>Zn(2+)</name>
        <dbReference type="ChEBI" id="CHEBI:29105"/>
        <label>1</label>
    </ligand>
</feature>
<dbReference type="FunFam" id="3.40.50.620:FF:000174">
    <property type="entry name" value="ATPase, PP-loop superfamily"/>
    <property type="match status" value="1"/>
</dbReference>
<keyword evidence="5 12" id="KW-0479">Metal-binding</keyword>
<dbReference type="GO" id="GO:0046872">
    <property type="term" value="F:metal ion binding"/>
    <property type="evidence" value="ECO:0007669"/>
    <property type="project" value="UniProtKB-KW"/>
</dbReference>
<feature type="binding site" evidence="13">
    <location>
        <position position="59"/>
    </location>
    <ligand>
        <name>ATP</name>
        <dbReference type="ChEBI" id="CHEBI:30616"/>
    </ligand>
</feature>
<evidence type="ECO:0000313" key="16">
    <source>
        <dbReference type="EMBL" id="RZN64527.1"/>
    </source>
</evidence>
<feature type="domain" description="tRNA(Ile)-lysidine/2-thiocytidine synthase N-terminal" evidence="14">
    <location>
        <begin position="49"/>
        <end position="224"/>
    </location>
</feature>